<dbReference type="NCBIfam" id="TIGR01409">
    <property type="entry name" value="TAT_signal_seq"/>
    <property type="match status" value="1"/>
</dbReference>
<dbReference type="AlphaFoldDB" id="A0A1G9F924"/>
<dbReference type="EMBL" id="FNFE01000007">
    <property type="protein sequence ID" value="SDK84845.1"/>
    <property type="molecule type" value="Genomic_DNA"/>
</dbReference>
<accession>A0A1G9F924</accession>
<proteinExistence type="predicted"/>
<dbReference type="PROSITE" id="PS51318">
    <property type="entry name" value="TAT"/>
    <property type="match status" value="1"/>
</dbReference>
<protein>
    <submittedName>
        <fullName evidence="3">Tat (Twin-arginine translocation) pathway signal sequence</fullName>
    </submittedName>
</protein>
<keyword evidence="4" id="KW-1185">Reference proteome</keyword>
<dbReference type="RefSeq" id="WP_090311224.1">
    <property type="nucleotide sequence ID" value="NZ_FNFE01000007.1"/>
</dbReference>
<evidence type="ECO:0000313" key="3">
    <source>
        <dbReference type="EMBL" id="SDK84845.1"/>
    </source>
</evidence>
<feature type="domain" description="DUF8159" evidence="2">
    <location>
        <begin position="54"/>
        <end position="151"/>
    </location>
</feature>
<dbReference type="InterPro" id="IPR006311">
    <property type="entry name" value="TAT_signal"/>
</dbReference>
<evidence type="ECO:0000259" key="2">
    <source>
        <dbReference type="Pfam" id="PF26490"/>
    </source>
</evidence>
<feature type="region of interest" description="Disordered" evidence="1">
    <location>
        <begin position="148"/>
        <end position="180"/>
    </location>
</feature>
<organism evidence="3 4">
    <name type="scientific">Natronorubrum texcoconense</name>
    <dbReference type="NCBI Taxonomy" id="1095776"/>
    <lineage>
        <taxon>Archaea</taxon>
        <taxon>Methanobacteriati</taxon>
        <taxon>Methanobacteriota</taxon>
        <taxon>Stenosarchaea group</taxon>
        <taxon>Halobacteria</taxon>
        <taxon>Halobacteriales</taxon>
        <taxon>Natrialbaceae</taxon>
        <taxon>Natronorubrum</taxon>
    </lineage>
</organism>
<evidence type="ECO:0000256" key="1">
    <source>
        <dbReference type="SAM" id="MobiDB-lite"/>
    </source>
</evidence>
<dbReference type="STRING" id="1095776.SAMN04515672_4133"/>
<evidence type="ECO:0000313" key="4">
    <source>
        <dbReference type="Proteomes" id="UP000198882"/>
    </source>
</evidence>
<sequence length="260" mass="28510">MTDAFPTPSRRQFLGAAAGTAATVATAGCLDSVIGTSTAATEIEPEEPSQPREGTPGEFYYFLESNGIEVDELLEEDDELYLTYRSEAETVEESDEEIWLIYEVYKQALIHRGSEIEFIYTELSNPFDGQALGWGINSEWIHEFDSDETAAEGNESDMDNSTTPDGNETAGNESTGDGIDMNQMTLWNNIMNTKVYEDDLEADGDDEGGTETDQDQEPDRDDTDETGDDDGGQENDSDDAAEDQTADDTESEDGDAETDD</sequence>
<reference evidence="4" key="1">
    <citation type="submission" date="2016-10" db="EMBL/GenBank/DDBJ databases">
        <authorList>
            <person name="Varghese N."/>
            <person name="Submissions S."/>
        </authorList>
    </citation>
    <scope>NUCLEOTIDE SEQUENCE [LARGE SCALE GENOMIC DNA]</scope>
    <source>
        <strain evidence="4">B4,CECT 8067,JCM 17497</strain>
    </source>
</reference>
<feature type="compositionally biased region" description="Polar residues" evidence="1">
    <location>
        <begin position="159"/>
        <end position="175"/>
    </location>
</feature>
<gene>
    <name evidence="3" type="ORF">SAMN04515672_4133</name>
</gene>
<dbReference type="InterPro" id="IPR058473">
    <property type="entry name" value="DUF8159"/>
</dbReference>
<dbReference type="Pfam" id="PF26490">
    <property type="entry name" value="DUF8159"/>
    <property type="match status" value="1"/>
</dbReference>
<name>A0A1G9F924_9EURY</name>
<feature type="region of interest" description="Disordered" evidence="1">
    <location>
        <begin position="200"/>
        <end position="260"/>
    </location>
</feature>
<dbReference type="InterPro" id="IPR019546">
    <property type="entry name" value="TAT_signal_bac_arc"/>
</dbReference>
<dbReference type="OrthoDB" id="206104at2157"/>
<feature type="compositionally biased region" description="Acidic residues" evidence="1">
    <location>
        <begin position="148"/>
        <end position="158"/>
    </location>
</feature>
<dbReference type="Proteomes" id="UP000198882">
    <property type="component" value="Unassembled WGS sequence"/>
</dbReference>